<dbReference type="InterPro" id="IPR036412">
    <property type="entry name" value="HAD-like_sf"/>
</dbReference>
<comment type="catalytic activity">
    <reaction evidence="12">
        <text>O-phospho-D-serine + H2O = D-serine + phosphate</text>
        <dbReference type="Rhea" id="RHEA:24873"/>
        <dbReference type="ChEBI" id="CHEBI:15377"/>
        <dbReference type="ChEBI" id="CHEBI:35247"/>
        <dbReference type="ChEBI" id="CHEBI:43474"/>
        <dbReference type="ChEBI" id="CHEBI:58680"/>
        <dbReference type="EC" id="3.1.3.3"/>
    </reaction>
</comment>
<dbReference type="OrthoDB" id="9792539at2"/>
<evidence type="ECO:0000256" key="3">
    <source>
        <dbReference type="ARBA" id="ARBA00009184"/>
    </source>
</evidence>
<dbReference type="SFLD" id="SFLDG01136">
    <property type="entry name" value="C1.6:_Phosphoserine_Phosphatas"/>
    <property type="match status" value="1"/>
</dbReference>
<dbReference type="eggNOG" id="COG0560">
    <property type="taxonomic scope" value="Bacteria"/>
</dbReference>
<dbReference type="GO" id="GO:0005737">
    <property type="term" value="C:cytoplasm"/>
    <property type="evidence" value="ECO:0007669"/>
    <property type="project" value="TreeGrafter"/>
</dbReference>
<evidence type="ECO:0000256" key="8">
    <source>
        <dbReference type="ARBA" id="ARBA00022842"/>
    </source>
</evidence>
<dbReference type="EC" id="3.1.3.3" evidence="4"/>
<comment type="cofactor">
    <cofactor evidence="1">
        <name>Mg(2+)</name>
        <dbReference type="ChEBI" id="CHEBI:18420"/>
    </cofactor>
</comment>
<dbReference type="UniPathway" id="UPA00135">
    <property type="reaction ID" value="UER00198"/>
</dbReference>
<keyword evidence="15" id="KW-1185">Reference proteome</keyword>
<evidence type="ECO:0000256" key="1">
    <source>
        <dbReference type="ARBA" id="ARBA00001946"/>
    </source>
</evidence>
<dbReference type="InterPro" id="IPR023214">
    <property type="entry name" value="HAD_sf"/>
</dbReference>
<dbReference type="EMBL" id="BAGZ01000005">
    <property type="protein sequence ID" value="GAB77424.1"/>
    <property type="molecule type" value="Genomic_DNA"/>
</dbReference>
<organism evidence="14 15">
    <name type="scientific">Austwickia chelonae NBRC 105200</name>
    <dbReference type="NCBI Taxonomy" id="1184607"/>
    <lineage>
        <taxon>Bacteria</taxon>
        <taxon>Bacillati</taxon>
        <taxon>Actinomycetota</taxon>
        <taxon>Actinomycetes</taxon>
        <taxon>Micrococcales</taxon>
        <taxon>Dermatophilaceae</taxon>
        <taxon>Austwickia</taxon>
    </lineage>
</organism>
<name>K6VL07_9MICO</name>
<evidence type="ECO:0000256" key="7">
    <source>
        <dbReference type="ARBA" id="ARBA00022801"/>
    </source>
</evidence>
<comment type="catalytic activity">
    <reaction evidence="11">
        <text>O-phospho-L-serine + H2O = L-serine + phosphate</text>
        <dbReference type="Rhea" id="RHEA:21208"/>
        <dbReference type="ChEBI" id="CHEBI:15377"/>
        <dbReference type="ChEBI" id="CHEBI:33384"/>
        <dbReference type="ChEBI" id="CHEBI:43474"/>
        <dbReference type="ChEBI" id="CHEBI:57524"/>
        <dbReference type="EC" id="3.1.3.3"/>
    </reaction>
</comment>
<dbReference type="NCBIfam" id="TIGR01488">
    <property type="entry name" value="HAD-SF-IB"/>
    <property type="match status" value="1"/>
</dbReference>
<dbReference type="SFLD" id="SFLDF00029">
    <property type="entry name" value="phosphoserine_phosphatase"/>
    <property type="match status" value="1"/>
</dbReference>
<evidence type="ECO:0000256" key="6">
    <source>
        <dbReference type="ARBA" id="ARBA00022723"/>
    </source>
</evidence>
<feature type="active site" description="Proton donor" evidence="13">
    <location>
        <position position="95"/>
    </location>
</feature>
<dbReference type="Gene3D" id="3.40.50.1000">
    <property type="entry name" value="HAD superfamily/HAD-like"/>
    <property type="match status" value="1"/>
</dbReference>
<accession>K6VL07</accession>
<protein>
    <recommendedName>
        <fullName evidence="4">phosphoserine phosphatase</fullName>
        <ecNumber evidence="4">3.1.3.3</ecNumber>
    </recommendedName>
    <alternativeName>
        <fullName evidence="10">O-phosphoserine phosphohydrolase</fullName>
    </alternativeName>
</protein>
<gene>
    <name evidence="14" type="primary">serB</name>
    <name evidence="14" type="ORF">AUCHE_05_03350</name>
</gene>
<evidence type="ECO:0000256" key="2">
    <source>
        <dbReference type="ARBA" id="ARBA00005135"/>
    </source>
</evidence>
<keyword evidence="7" id="KW-0378">Hydrolase</keyword>
<comment type="similarity">
    <text evidence="3">Belongs to the HAD-like hydrolase superfamily. SerB family.</text>
</comment>
<evidence type="ECO:0000313" key="15">
    <source>
        <dbReference type="Proteomes" id="UP000008495"/>
    </source>
</evidence>
<evidence type="ECO:0000256" key="5">
    <source>
        <dbReference type="ARBA" id="ARBA00022605"/>
    </source>
</evidence>
<evidence type="ECO:0000256" key="9">
    <source>
        <dbReference type="ARBA" id="ARBA00023299"/>
    </source>
</evidence>
<keyword evidence="9" id="KW-0718">Serine biosynthesis</keyword>
<evidence type="ECO:0000256" key="13">
    <source>
        <dbReference type="PIRSR" id="PIRSR604469-1"/>
    </source>
</evidence>
<dbReference type="AlphaFoldDB" id="K6VL07"/>
<reference evidence="14 15" key="1">
    <citation type="submission" date="2012-08" db="EMBL/GenBank/DDBJ databases">
        <title>Whole genome shotgun sequence of Austwickia chelonae NBRC 105200.</title>
        <authorList>
            <person name="Yoshida I."/>
            <person name="Hosoyama A."/>
            <person name="Tsuchikane K."/>
            <person name="Katsumata H."/>
            <person name="Ando Y."/>
            <person name="Ohji S."/>
            <person name="Hamada M."/>
            <person name="Tamura T."/>
            <person name="Yamazoe A."/>
            <person name="Yamazaki S."/>
            <person name="Fujita N."/>
        </authorList>
    </citation>
    <scope>NUCLEOTIDE SEQUENCE [LARGE SCALE GENOMIC DNA]</scope>
    <source>
        <strain evidence="14 15">NBRC 105200</strain>
    </source>
</reference>
<dbReference type="InterPro" id="IPR004469">
    <property type="entry name" value="PSP"/>
</dbReference>
<comment type="pathway">
    <text evidence="2">Amino-acid biosynthesis; L-serine biosynthesis; L-serine from 3-phospho-D-glycerate: step 3/3.</text>
</comment>
<dbReference type="SFLD" id="SFLDG01137">
    <property type="entry name" value="C1.6.1:_Phosphoserine_Phosphat"/>
    <property type="match status" value="1"/>
</dbReference>
<proteinExistence type="inferred from homology"/>
<dbReference type="Pfam" id="PF12710">
    <property type="entry name" value="HAD"/>
    <property type="match status" value="1"/>
</dbReference>
<dbReference type="Proteomes" id="UP000008495">
    <property type="component" value="Unassembled WGS sequence"/>
</dbReference>
<evidence type="ECO:0000256" key="12">
    <source>
        <dbReference type="ARBA" id="ARBA00048523"/>
    </source>
</evidence>
<evidence type="ECO:0000256" key="10">
    <source>
        <dbReference type="ARBA" id="ARBA00031693"/>
    </source>
</evidence>
<dbReference type="InterPro" id="IPR050582">
    <property type="entry name" value="HAD-like_SerB"/>
</dbReference>
<feature type="active site" description="Nucleophile" evidence="13">
    <location>
        <position position="93"/>
    </location>
</feature>
<evidence type="ECO:0000256" key="4">
    <source>
        <dbReference type="ARBA" id="ARBA00012640"/>
    </source>
</evidence>
<evidence type="ECO:0000256" key="11">
    <source>
        <dbReference type="ARBA" id="ARBA00048138"/>
    </source>
</evidence>
<keyword evidence="5" id="KW-0028">Amino-acid biosynthesis</keyword>
<evidence type="ECO:0000313" key="14">
    <source>
        <dbReference type="EMBL" id="GAB77424.1"/>
    </source>
</evidence>
<dbReference type="GO" id="GO:0000287">
    <property type="term" value="F:magnesium ion binding"/>
    <property type="evidence" value="ECO:0007669"/>
    <property type="project" value="TreeGrafter"/>
</dbReference>
<dbReference type="PANTHER" id="PTHR43344">
    <property type="entry name" value="PHOSPHOSERINE PHOSPHATASE"/>
    <property type="match status" value="1"/>
</dbReference>
<dbReference type="STRING" id="100225.SAMN05421595_1259"/>
<comment type="caution">
    <text evidence="14">The sequence shown here is derived from an EMBL/GenBank/DDBJ whole genome shotgun (WGS) entry which is preliminary data.</text>
</comment>
<sequence>MGDIGTTVLRVAGCADAHDVLKEIHRAAAGAGARLTSEQPLARDDLVADEWVFDRIAPEDLRRAVRPVLLEAEIDFCFCAPREPGARMLVLFDVDSTLIHQEVIELIADRAGSRDEVAAVTAAAMRGELDFAESLHQRVATLRGVDVAALTDVFRQVTLTAGARTTVDVLRSRGHRVGVVSGGFIEVVAPLARALGVDHARANALEVADGRLTGRVKGAVVDRAAKAAALREWSAREQVEPSCTVAVGDGANDLDMVATAGVGVAFCAKPALRAVADATISVPRLDMLLPFLGFSEEDVSASLFGRDPLPGL</sequence>
<dbReference type="SUPFAM" id="SSF56784">
    <property type="entry name" value="HAD-like"/>
    <property type="match status" value="1"/>
</dbReference>
<dbReference type="PANTHER" id="PTHR43344:SF2">
    <property type="entry name" value="PHOSPHOSERINE PHOSPHATASE"/>
    <property type="match status" value="1"/>
</dbReference>
<dbReference type="RefSeq" id="WP_006502176.1">
    <property type="nucleotide sequence ID" value="NZ_BAGZ01000005.1"/>
</dbReference>
<dbReference type="GO" id="GO:0006564">
    <property type="term" value="P:L-serine biosynthetic process"/>
    <property type="evidence" value="ECO:0007669"/>
    <property type="project" value="UniProtKB-KW"/>
</dbReference>
<keyword evidence="6" id="KW-0479">Metal-binding</keyword>
<dbReference type="GO" id="GO:0036424">
    <property type="term" value="F:L-phosphoserine phosphatase activity"/>
    <property type="evidence" value="ECO:0007669"/>
    <property type="project" value="InterPro"/>
</dbReference>
<dbReference type="NCBIfam" id="TIGR00338">
    <property type="entry name" value="serB"/>
    <property type="match status" value="1"/>
</dbReference>
<dbReference type="SFLD" id="SFLDS00003">
    <property type="entry name" value="Haloacid_Dehalogenase"/>
    <property type="match status" value="1"/>
</dbReference>
<keyword evidence="8" id="KW-0460">Magnesium</keyword>